<dbReference type="PANTHER" id="PTHR39677:SF4">
    <property type="entry name" value="RIBONUCLEASE VAPC6"/>
    <property type="match status" value="1"/>
</dbReference>
<dbReference type="Pfam" id="PF01850">
    <property type="entry name" value="PIN"/>
    <property type="match status" value="1"/>
</dbReference>
<evidence type="ECO:0000259" key="1">
    <source>
        <dbReference type="Pfam" id="PF01850"/>
    </source>
</evidence>
<dbReference type="Proteomes" id="UP000250136">
    <property type="component" value="Chromosome"/>
</dbReference>
<organism evidence="3 4">
    <name type="scientific">Thermococcus thioreducens</name>
    <dbReference type="NCBI Taxonomy" id="277988"/>
    <lineage>
        <taxon>Archaea</taxon>
        <taxon>Methanobacteriati</taxon>
        <taxon>Methanobacteriota</taxon>
        <taxon>Thermococci</taxon>
        <taxon>Thermococcales</taxon>
        <taxon>Thermococcaceae</taxon>
        <taxon>Thermococcus</taxon>
    </lineage>
</organism>
<dbReference type="InterPro" id="IPR002716">
    <property type="entry name" value="PIN_dom"/>
</dbReference>
<dbReference type="Gene3D" id="3.40.50.1010">
    <property type="entry name" value="5'-nuclease"/>
    <property type="match status" value="1"/>
</dbReference>
<proteinExistence type="predicted"/>
<dbReference type="KEGG" id="ttd:A3L14_01790"/>
<evidence type="ECO:0000313" key="2">
    <source>
        <dbReference type="EMBL" id="ASJ11695.1"/>
    </source>
</evidence>
<dbReference type="PANTHER" id="PTHR39677">
    <property type="entry name" value="RIBONUCLEASE VAPC6"/>
    <property type="match status" value="1"/>
</dbReference>
<protein>
    <recommendedName>
        <fullName evidence="1">PIN domain-containing protein</fullName>
    </recommendedName>
</protein>
<accession>A0A1I0PM41</accession>
<keyword evidence="5" id="KW-1185">Reference proteome</keyword>
<dbReference type="RefSeq" id="WP_055429152.1">
    <property type="nucleotide sequence ID" value="NZ_LIXN01000007.1"/>
</dbReference>
<feature type="domain" description="PIN" evidence="1">
    <location>
        <begin position="11"/>
        <end position="82"/>
    </location>
</feature>
<sequence>MTGLSPYNLKKKFSKISMDLSPVRELLSDFTLVNPAYSVNDLLGVISTYRLLPNDASIALTCRIEGIKKIATFDSDFERVDFLEIIDV</sequence>
<dbReference type="SUPFAM" id="SSF88723">
    <property type="entry name" value="PIN domain-like"/>
    <property type="match status" value="1"/>
</dbReference>
<dbReference type="InterPro" id="IPR029060">
    <property type="entry name" value="PIN-like_dom_sf"/>
</dbReference>
<dbReference type="Proteomes" id="UP000182125">
    <property type="component" value="Unassembled WGS sequence"/>
</dbReference>
<dbReference type="EMBL" id="FOIW01000002">
    <property type="protein sequence ID" value="SEW15413.1"/>
    <property type="molecule type" value="Genomic_DNA"/>
</dbReference>
<dbReference type="EMBL" id="CP015105">
    <property type="protein sequence ID" value="ASJ11695.1"/>
    <property type="molecule type" value="Genomic_DNA"/>
</dbReference>
<evidence type="ECO:0000313" key="5">
    <source>
        <dbReference type="Proteomes" id="UP000250136"/>
    </source>
</evidence>
<name>A0A1I0PM41_9EURY</name>
<evidence type="ECO:0000313" key="4">
    <source>
        <dbReference type="Proteomes" id="UP000182125"/>
    </source>
</evidence>
<reference evidence="3 4" key="2">
    <citation type="submission" date="2016-10" db="EMBL/GenBank/DDBJ databases">
        <authorList>
            <person name="de Groot N.N."/>
        </authorList>
    </citation>
    <scope>NUCLEOTIDE SEQUENCE [LARGE SCALE GENOMIC DNA]</scope>
    <source>
        <strain evidence="3 4">OGL-20</strain>
    </source>
</reference>
<gene>
    <name evidence="2" type="ORF">A3L14_01790</name>
    <name evidence="3" type="ORF">SAMN05216170_1922</name>
</gene>
<evidence type="ECO:0000313" key="3">
    <source>
        <dbReference type="EMBL" id="SEW15413.1"/>
    </source>
</evidence>
<reference evidence="2 5" key="1">
    <citation type="submission" date="2016-04" db="EMBL/GenBank/DDBJ databases">
        <title>Complete genome sequence of Thermococcus thioreducens type strain OGL-20P.</title>
        <authorList>
            <person name="Oger P.M."/>
        </authorList>
    </citation>
    <scope>NUCLEOTIDE SEQUENCE [LARGE SCALE GENOMIC DNA]</scope>
    <source>
        <strain evidence="2 5">OGL-20P</strain>
    </source>
</reference>
<dbReference type="AlphaFoldDB" id="A0A1I0PM41"/>